<reference evidence="1" key="2">
    <citation type="submission" date="2020-09" db="EMBL/GenBank/DDBJ databases">
        <authorList>
            <person name="Sun Q."/>
            <person name="Zhou Y."/>
        </authorList>
    </citation>
    <scope>NUCLEOTIDE SEQUENCE</scope>
    <source>
        <strain evidence="1">CGMCC 1.15966</strain>
    </source>
</reference>
<proteinExistence type="predicted"/>
<dbReference type="Proteomes" id="UP000614460">
    <property type="component" value="Unassembled WGS sequence"/>
</dbReference>
<keyword evidence="2" id="KW-1185">Reference proteome</keyword>
<gene>
    <name evidence="1" type="ORF">GCM10011516_27850</name>
</gene>
<organism evidence="1 2">
    <name type="scientific">Sphingobacterium cellulitidis</name>
    <dbReference type="NCBI Taxonomy" id="1768011"/>
    <lineage>
        <taxon>Bacteria</taxon>
        <taxon>Pseudomonadati</taxon>
        <taxon>Bacteroidota</taxon>
        <taxon>Sphingobacteriia</taxon>
        <taxon>Sphingobacteriales</taxon>
        <taxon>Sphingobacteriaceae</taxon>
        <taxon>Sphingobacterium</taxon>
    </lineage>
</organism>
<comment type="caution">
    <text evidence="1">The sequence shown here is derived from an EMBL/GenBank/DDBJ whole genome shotgun (WGS) entry which is preliminary data.</text>
</comment>
<evidence type="ECO:0000313" key="2">
    <source>
        <dbReference type="Proteomes" id="UP000614460"/>
    </source>
</evidence>
<dbReference type="RefSeq" id="WP_094255815.1">
    <property type="nucleotide sequence ID" value="NZ_BMKM01000008.1"/>
</dbReference>
<protein>
    <submittedName>
        <fullName evidence="1">Uncharacterized protein</fullName>
    </submittedName>
</protein>
<name>A0A8H9G2T5_9SPHI</name>
<reference evidence="1" key="1">
    <citation type="journal article" date="2014" name="Int. J. Syst. Evol. Microbiol.">
        <title>Complete genome sequence of Corynebacterium casei LMG S-19264T (=DSM 44701T), isolated from a smear-ripened cheese.</title>
        <authorList>
            <consortium name="US DOE Joint Genome Institute (JGI-PGF)"/>
            <person name="Walter F."/>
            <person name="Albersmeier A."/>
            <person name="Kalinowski J."/>
            <person name="Ruckert C."/>
        </authorList>
    </citation>
    <scope>NUCLEOTIDE SEQUENCE</scope>
    <source>
        <strain evidence="1">CGMCC 1.15966</strain>
    </source>
</reference>
<accession>A0A8H9G2T5</accession>
<dbReference type="AlphaFoldDB" id="A0A8H9G2T5"/>
<sequence length="184" mass="21238">MGLFNFFKKKQNESSPEDALLNGHLPPIPEDIFVEKDLNQDWTAPISSFTGINAIYSYLQSDFETKGFNDALTSPDERYKDDNLRLIKFDLEIIISKVKTYHDSFLKELEFHINSRKRSGLVDLVEELVTKKEDLENHIRKVVDIEESLKTDSGLFERAILAYNRGFTKGLASITQRTLLSKEF</sequence>
<evidence type="ECO:0000313" key="1">
    <source>
        <dbReference type="EMBL" id="GGE28570.1"/>
    </source>
</evidence>
<dbReference type="EMBL" id="BMKM01000008">
    <property type="protein sequence ID" value="GGE28570.1"/>
    <property type="molecule type" value="Genomic_DNA"/>
</dbReference>